<evidence type="ECO:0000256" key="2">
    <source>
        <dbReference type="ARBA" id="ARBA00022741"/>
    </source>
</evidence>
<dbReference type="InterPro" id="IPR003439">
    <property type="entry name" value="ABC_transporter-like_ATP-bd"/>
</dbReference>
<keyword evidence="1" id="KW-0813">Transport</keyword>
<dbReference type="PANTHER" id="PTHR42781:SF4">
    <property type="entry name" value="SPERMIDINE_PUTRESCINE IMPORT ATP-BINDING PROTEIN POTA"/>
    <property type="match status" value="1"/>
</dbReference>
<dbReference type="SMART" id="SM00382">
    <property type="entry name" value="AAA"/>
    <property type="match status" value="1"/>
</dbReference>
<dbReference type="SUPFAM" id="SSF52540">
    <property type="entry name" value="P-loop containing nucleoside triphosphate hydrolases"/>
    <property type="match status" value="1"/>
</dbReference>
<dbReference type="GO" id="GO:0005524">
    <property type="term" value="F:ATP binding"/>
    <property type="evidence" value="ECO:0007669"/>
    <property type="project" value="UniProtKB-KW"/>
</dbReference>
<dbReference type="GO" id="GO:0016887">
    <property type="term" value="F:ATP hydrolysis activity"/>
    <property type="evidence" value="ECO:0007669"/>
    <property type="project" value="InterPro"/>
</dbReference>
<dbReference type="OrthoDB" id="9802264at2"/>
<dbReference type="InterPro" id="IPR003593">
    <property type="entry name" value="AAA+_ATPase"/>
</dbReference>
<evidence type="ECO:0000256" key="1">
    <source>
        <dbReference type="ARBA" id="ARBA00022448"/>
    </source>
</evidence>
<evidence type="ECO:0000313" key="5">
    <source>
        <dbReference type="EMBL" id="SFC90900.1"/>
    </source>
</evidence>
<keyword evidence="3 5" id="KW-0067">ATP-binding</keyword>
<evidence type="ECO:0000256" key="3">
    <source>
        <dbReference type="ARBA" id="ARBA00022840"/>
    </source>
</evidence>
<evidence type="ECO:0000259" key="4">
    <source>
        <dbReference type="PROSITE" id="PS50893"/>
    </source>
</evidence>
<keyword evidence="2" id="KW-0547">Nucleotide-binding</keyword>
<dbReference type="InterPro" id="IPR017871">
    <property type="entry name" value="ABC_transporter-like_CS"/>
</dbReference>
<gene>
    <name evidence="5" type="ORF">SAMN04487907_11317</name>
</gene>
<dbReference type="Gene3D" id="3.40.50.300">
    <property type="entry name" value="P-loop containing nucleotide triphosphate hydrolases"/>
    <property type="match status" value="1"/>
</dbReference>
<proteinExistence type="predicted"/>
<dbReference type="InterPro" id="IPR027417">
    <property type="entry name" value="P-loop_NTPase"/>
</dbReference>
<protein>
    <submittedName>
        <fullName evidence="5">Molybdate transport system ATP-binding protein</fullName>
    </submittedName>
</protein>
<dbReference type="InterPro" id="IPR050093">
    <property type="entry name" value="ABC_SmlMolc_Importer"/>
</dbReference>
<name>A0A1I1NAY5_9FLAO</name>
<feature type="domain" description="ABC transporter" evidence="4">
    <location>
        <begin position="1"/>
        <end position="234"/>
    </location>
</feature>
<dbReference type="Pfam" id="PF00005">
    <property type="entry name" value="ABC_tran"/>
    <property type="match status" value="1"/>
</dbReference>
<dbReference type="PANTHER" id="PTHR42781">
    <property type="entry name" value="SPERMIDINE/PUTRESCINE IMPORT ATP-BINDING PROTEIN POTA"/>
    <property type="match status" value="1"/>
</dbReference>
<dbReference type="EMBL" id="FOKV01000013">
    <property type="protein sequence ID" value="SFC90900.1"/>
    <property type="molecule type" value="Genomic_DNA"/>
</dbReference>
<keyword evidence="6" id="KW-1185">Reference proteome</keyword>
<dbReference type="PROSITE" id="PS00211">
    <property type="entry name" value="ABC_TRANSPORTER_1"/>
    <property type="match status" value="1"/>
</dbReference>
<reference evidence="6" key="1">
    <citation type="submission" date="2016-10" db="EMBL/GenBank/DDBJ databases">
        <authorList>
            <person name="Varghese N."/>
            <person name="Submissions S."/>
        </authorList>
    </citation>
    <scope>NUCLEOTIDE SEQUENCE [LARGE SCALE GENOMIC DNA]</scope>
    <source>
        <strain evidence="6">DSM 24499</strain>
    </source>
</reference>
<sequence>MIECKLKKELSAAEGKMILNVDFRLNEGDFIVLYGNSGAGKTSILRMLSGLLSPEDGYINQDSNVWFNAEKKIDLPIQKREIGLVFQNYALFPNMNIEENIYFSLPQKKDKKTAEELIELMELGNLRKQKIQQLSGGQQQRVALARALARKPKLLLLDEPLSALDHGMRTRLQEYILKLHKTYNLTTILVSHDPAEIIKMADKVMVLENGKITKTGPPISIFSENKLSGKFQFTGEVLAKIDEEVISILHILIGNNVIKSVSAKDEIAHIQKGDKVLVASKAFNPIVTKIE</sequence>
<dbReference type="STRING" id="1334022.SAMN04487907_11317"/>
<organism evidence="5 6">
    <name type="scientific">Zunongwangia mangrovi</name>
    <dbReference type="NCBI Taxonomy" id="1334022"/>
    <lineage>
        <taxon>Bacteria</taxon>
        <taxon>Pseudomonadati</taxon>
        <taxon>Bacteroidota</taxon>
        <taxon>Flavobacteriia</taxon>
        <taxon>Flavobacteriales</taxon>
        <taxon>Flavobacteriaceae</taxon>
        <taxon>Zunongwangia</taxon>
    </lineage>
</organism>
<dbReference type="AlphaFoldDB" id="A0A1I1NAY5"/>
<dbReference type="RefSeq" id="WP_092544973.1">
    <property type="nucleotide sequence ID" value="NZ_FOKV01000013.1"/>
</dbReference>
<dbReference type="PROSITE" id="PS50893">
    <property type="entry name" value="ABC_TRANSPORTER_2"/>
    <property type="match status" value="1"/>
</dbReference>
<accession>A0A1I1NAY5</accession>
<evidence type="ECO:0000313" key="6">
    <source>
        <dbReference type="Proteomes" id="UP000199438"/>
    </source>
</evidence>
<dbReference type="Proteomes" id="UP000199438">
    <property type="component" value="Unassembled WGS sequence"/>
</dbReference>